<evidence type="ECO:0000313" key="2">
    <source>
        <dbReference type="Proteomes" id="UP000266861"/>
    </source>
</evidence>
<name>A0A397JMH1_9GLOM</name>
<evidence type="ECO:0000313" key="1">
    <source>
        <dbReference type="EMBL" id="RHZ89549.1"/>
    </source>
</evidence>
<keyword evidence="2" id="KW-1185">Reference proteome</keyword>
<protein>
    <submittedName>
        <fullName evidence="1">Uncharacterized protein</fullName>
    </submittedName>
</protein>
<comment type="caution">
    <text evidence="1">The sequence shown here is derived from an EMBL/GenBank/DDBJ whole genome shotgun (WGS) entry which is preliminary data.</text>
</comment>
<dbReference type="Proteomes" id="UP000266861">
    <property type="component" value="Unassembled WGS sequence"/>
</dbReference>
<gene>
    <name evidence="1" type="ORF">Glove_13g253</name>
</gene>
<accession>A0A397JMH1</accession>
<proteinExistence type="predicted"/>
<dbReference type="AlphaFoldDB" id="A0A397JMH1"/>
<organism evidence="1 2">
    <name type="scientific">Diversispora epigaea</name>
    <dbReference type="NCBI Taxonomy" id="1348612"/>
    <lineage>
        <taxon>Eukaryota</taxon>
        <taxon>Fungi</taxon>
        <taxon>Fungi incertae sedis</taxon>
        <taxon>Mucoromycota</taxon>
        <taxon>Glomeromycotina</taxon>
        <taxon>Glomeromycetes</taxon>
        <taxon>Diversisporales</taxon>
        <taxon>Diversisporaceae</taxon>
        <taxon>Diversispora</taxon>
    </lineage>
</organism>
<reference evidence="1 2" key="1">
    <citation type="submission" date="2018-08" db="EMBL/GenBank/DDBJ databases">
        <title>Genome and evolution of the arbuscular mycorrhizal fungus Diversispora epigaea (formerly Glomus versiforme) and its bacterial endosymbionts.</title>
        <authorList>
            <person name="Sun X."/>
            <person name="Fei Z."/>
            <person name="Harrison M."/>
        </authorList>
    </citation>
    <scope>NUCLEOTIDE SEQUENCE [LARGE SCALE GENOMIC DNA]</scope>
    <source>
        <strain evidence="1 2">IT104</strain>
    </source>
</reference>
<dbReference type="EMBL" id="PQFF01000011">
    <property type="protein sequence ID" value="RHZ89549.1"/>
    <property type="molecule type" value="Genomic_DNA"/>
</dbReference>
<sequence length="148" mass="16827">MPYSIKYHIIIFIFKNCLDPSPSSPTNTNATTSSGGDGGNIENFSTINSNNTSLLLTTIILLRQLTTATLTLSPIKYYWTWAIRIKTLNNRETPAWKRDLQGEALLYIAFKIRLIVINVHYALKQRLVSSQEKNARFYRKSKVKSGDV</sequence>